<dbReference type="RefSeq" id="WP_255037669.1">
    <property type="nucleotide sequence ID" value="NZ_RJUF01000046.1"/>
</dbReference>
<gene>
    <name evidence="1" type="ORF">EGI31_13190</name>
</gene>
<organism evidence="1 2">
    <name type="scientific">Lacihabitans soyangensis</name>
    <dbReference type="NCBI Taxonomy" id="869394"/>
    <lineage>
        <taxon>Bacteria</taxon>
        <taxon>Pseudomonadati</taxon>
        <taxon>Bacteroidota</taxon>
        <taxon>Cytophagia</taxon>
        <taxon>Cytophagales</taxon>
        <taxon>Leadbetterellaceae</taxon>
        <taxon>Lacihabitans</taxon>
    </lineage>
</organism>
<evidence type="ECO:0000313" key="1">
    <source>
        <dbReference type="EMBL" id="MCP9763909.1"/>
    </source>
</evidence>
<accession>A0AAE3H2K2</accession>
<sequence>MKNKEMEELDLVFDQGAHIVEFLKSRPFISVNQVEIAAGMPKSSLAAAMIGKRNIPVKYWYTLNNILSAYGYSINDAVECDPPFDLELPFKNLEISVHEAGIYFSKNYAEVKDVEVFLNHVLIALEKRQENEIKEYGREFVLDSRLIGKEEI</sequence>
<protein>
    <submittedName>
        <fullName evidence="1">Uncharacterized protein</fullName>
    </submittedName>
</protein>
<dbReference type="EMBL" id="RJUF01000046">
    <property type="protein sequence ID" value="MCP9763909.1"/>
    <property type="molecule type" value="Genomic_DNA"/>
</dbReference>
<comment type="caution">
    <text evidence="1">The sequence shown here is derived from an EMBL/GenBank/DDBJ whole genome shotgun (WGS) entry which is preliminary data.</text>
</comment>
<keyword evidence="2" id="KW-1185">Reference proteome</keyword>
<name>A0AAE3H2K2_9BACT</name>
<evidence type="ECO:0000313" key="2">
    <source>
        <dbReference type="Proteomes" id="UP001204144"/>
    </source>
</evidence>
<dbReference type="Proteomes" id="UP001204144">
    <property type="component" value="Unassembled WGS sequence"/>
</dbReference>
<proteinExistence type="predicted"/>
<reference evidence="1 2" key="1">
    <citation type="submission" date="2018-11" db="EMBL/GenBank/DDBJ databases">
        <title>Novel bacteria species description.</title>
        <authorList>
            <person name="Han J.-H."/>
        </authorList>
    </citation>
    <scope>NUCLEOTIDE SEQUENCE [LARGE SCALE GENOMIC DNA]</scope>
    <source>
        <strain evidence="1 2">KCTC23259</strain>
    </source>
</reference>
<dbReference type="AlphaFoldDB" id="A0AAE3H2K2"/>